<dbReference type="Pfam" id="PF01569">
    <property type="entry name" value="PAP2"/>
    <property type="match status" value="1"/>
</dbReference>
<dbReference type="PANTHER" id="PTHR14969">
    <property type="entry name" value="SPHINGOSINE-1-PHOSPHATE PHOSPHOHYDROLASE"/>
    <property type="match status" value="1"/>
</dbReference>
<evidence type="ECO:0000256" key="1">
    <source>
        <dbReference type="SAM" id="MobiDB-lite"/>
    </source>
</evidence>
<feature type="transmembrane region" description="Helical" evidence="2">
    <location>
        <begin position="171"/>
        <end position="189"/>
    </location>
</feature>
<dbReference type="GO" id="GO:0042392">
    <property type="term" value="F:sphingosine-1-phosphate phosphatase activity"/>
    <property type="evidence" value="ECO:0007669"/>
    <property type="project" value="TreeGrafter"/>
</dbReference>
<dbReference type="EMBL" id="HBGG01034366">
    <property type="protein sequence ID" value="CAD9215783.1"/>
    <property type="molecule type" value="Transcribed_RNA"/>
</dbReference>
<feature type="compositionally biased region" description="Basic and acidic residues" evidence="1">
    <location>
        <begin position="51"/>
        <end position="64"/>
    </location>
</feature>
<evidence type="ECO:0000259" key="3">
    <source>
        <dbReference type="Pfam" id="PF01569"/>
    </source>
</evidence>
<accession>A0A7S1T2B8</accession>
<gene>
    <name evidence="4" type="ORF">TCHU04912_LOCUS18023</name>
</gene>
<name>A0A7S1T2B8_9CHLO</name>
<feature type="transmembrane region" description="Helical" evidence="2">
    <location>
        <begin position="326"/>
        <end position="343"/>
    </location>
</feature>
<dbReference type="InterPro" id="IPR036938">
    <property type="entry name" value="PAP2/HPO_sf"/>
</dbReference>
<protein>
    <recommendedName>
        <fullName evidence="3">Phosphatidic acid phosphatase type 2/haloperoxidase domain-containing protein</fullName>
    </recommendedName>
</protein>
<proteinExistence type="predicted"/>
<feature type="region of interest" description="Disordered" evidence="1">
    <location>
        <begin position="1"/>
        <end position="87"/>
    </location>
</feature>
<dbReference type="PANTHER" id="PTHR14969:SF13">
    <property type="entry name" value="AT30094P"/>
    <property type="match status" value="1"/>
</dbReference>
<evidence type="ECO:0000256" key="2">
    <source>
        <dbReference type="SAM" id="Phobius"/>
    </source>
</evidence>
<dbReference type="InterPro" id="IPR000326">
    <property type="entry name" value="PAP2/HPO"/>
</dbReference>
<dbReference type="AlphaFoldDB" id="A0A7S1T2B8"/>
<evidence type="ECO:0000313" key="4">
    <source>
        <dbReference type="EMBL" id="CAD9215783.1"/>
    </source>
</evidence>
<sequence>MMQRFTVELKRSGVTQLSSRSARQNRPAALHSSLRSPVRRGRTMKPSARLMTKDSEDSKADGKPRVGGGGNGDGPEPPFNFPDLPDSEEVGTALLDTTGLPRTAVPMPGWLDTPVFTLAAAAAFAAVAFDVNHPSSFHLLQPIDMAVHNWVNLHTTPEFRKYAADLAISDVWPIALVCGWIYVSVTLWSRNIKAGLRSLGVGLPLYLFGGGGILHGDPWLVDTIKQIAERGRPSTVLHFTYSFPSGHTTASTFMAGYLAFALLPPLIDSLPSKMEDSNHVGHEEHTEKKRDLSSKLLAMWGGAVLMTASGRMLADVHWFSDTLGGALLGLSLVSLGTVVVKPIKAHQKDE</sequence>
<organism evidence="4">
    <name type="scientific">Tetraselmis chuii</name>
    <dbReference type="NCBI Taxonomy" id="63592"/>
    <lineage>
        <taxon>Eukaryota</taxon>
        <taxon>Viridiplantae</taxon>
        <taxon>Chlorophyta</taxon>
        <taxon>core chlorophytes</taxon>
        <taxon>Chlorodendrophyceae</taxon>
        <taxon>Chlorodendrales</taxon>
        <taxon>Chlorodendraceae</taxon>
        <taxon>Tetraselmis</taxon>
    </lineage>
</organism>
<keyword evidence="2" id="KW-0472">Membrane</keyword>
<dbReference type="SUPFAM" id="SSF48317">
    <property type="entry name" value="Acid phosphatase/Vanadium-dependent haloperoxidase"/>
    <property type="match status" value="1"/>
</dbReference>
<feature type="transmembrane region" description="Helical" evidence="2">
    <location>
        <begin position="110"/>
        <end position="129"/>
    </location>
</feature>
<feature type="compositionally biased region" description="Polar residues" evidence="1">
    <location>
        <begin position="13"/>
        <end position="24"/>
    </location>
</feature>
<keyword evidence="2" id="KW-0812">Transmembrane</keyword>
<feature type="transmembrane region" description="Helical" evidence="2">
    <location>
        <begin position="296"/>
        <end position="314"/>
    </location>
</feature>
<keyword evidence="2" id="KW-1133">Transmembrane helix</keyword>
<dbReference type="Gene3D" id="1.20.144.10">
    <property type="entry name" value="Phosphatidic acid phosphatase type 2/haloperoxidase"/>
    <property type="match status" value="1"/>
</dbReference>
<feature type="domain" description="Phosphatidic acid phosphatase type 2/haloperoxidase" evidence="3">
    <location>
        <begin position="235"/>
        <end position="338"/>
    </location>
</feature>
<reference evidence="4" key="1">
    <citation type="submission" date="2021-01" db="EMBL/GenBank/DDBJ databases">
        <authorList>
            <person name="Corre E."/>
            <person name="Pelletier E."/>
            <person name="Niang G."/>
            <person name="Scheremetjew M."/>
            <person name="Finn R."/>
            <person name="Kale V."/>
            <person name="Holt S."/>
            <person name="Cochrane G."/>
            <person name="Meng A."/>
            <person name="Brown T."/>
            <person name="Cohen L."/>
        </authorList>
    </citation>
    <scope>NUCLEOTIDE SEQUENCE</scope>
    <source>
        <strain evidence="4">PLY429</strain>
    </source>
</reference>